<sequence length="144" mass="16374">MRFFCKHMLFHHYGFFFVTDTSHLYQRPPNPVYLPRPPPKAESLNEKKPLDLNLQCGPVVLSPPRKARRVMVNHVGFEADSQNVGKGGGNDKEHRVGESGLSSHIPCPWIWRPCLVTQLHDQKLNRESSSHFYGRSKAPLDAGC</sequence>
<organism evidence="1 2">
    <name type="scientific">Platanthera guangdongensis</name>
    <dbReference type="NCBI Taxonomy" id="2320717"/>
    <lineage>
        <taxon>Eukaryota</taxon>
        <taxon>Viridiplantae</taxon>
        <taxon>Streptophyta</taxon>
        <taxon>Embryophyta</taxon>
        <taxon>Tracheophyta</taxon>
        <taxon>Spermatophyta</taxon>
        <taxon>Magnoliopsida</taxon>
        <taxon>Liliopsida</taxon>
        <taxon>Asparagales</taxon>
        <taxon>Orchidaceae</taxon>
        <taxon>Orchidoideae</taxon>
        <taxon>Orchideae</taxon>
        <taxon>Orchidinae</taxon>
        <taxon>Platanthera</taxon>
    </lineage>
</organism>
<gene>
    <name evidence="1" type="primary">CDKD-1</name>
    <name evidence="1" type="ORF">KSP40_PGU009899</name>
</gene>
<keyword evidence="2" id="KW-1185">Reference proteome</keyword>
<protein>
    <submittedName>
        <fullName evidence="1">Cyclin-dependent kinase D-1</fullName>
    </submittedName>
</protein>
<reference evidence="1 2" key="1">
    <citation type="journal article" date="2022" name="Nat. Plants">
        <title>Genomes of leafy and leafless Platanthera orchids illuminate the evolution of mycoheterotrophy.</title>
        <authorList>
            <person name="Li M.H."/>
            <person name="Liu K.W."/>
            <person name="Li Z."/>
            <person name="Lu H.C."/>
            <person name="Ye Q.L."/>
            <person name="Zhang D."/>
            <person name="Wang J.Y."/>
            <person name="Li Y.F."/>
            <person name="Zhong Z.M."/>
            <person name="Liu X."/>
            <person name="Yu X."/>
            <person name="Liu D.K."/>
            <person name="Tu X.D."/>
            <person name="Liu B."/>
            <person name="Hao Y."/>
            <person name="Liao X.Y."/>
            <person name="Jiang Y.T."/>
            <person name="Sun W.H."/>
            <person name="Chen J."/>
            <person name="Chen Y.Q."/>
            <person name="Ai Y."/>
            <person name="Zhai J.W."/>
            <person name="Wu S.S."/>
            <person name="Zhou Z."/>
            <person name="Hsiao Y.Y."/>
            <person name="Wu W.L."/>
            <person name="Chen Y.Y."/>
            <person name="Lin Y.F."/>
            <person name="Hsu J.L."/>
            <person name="Li C.Y."/>
            <person name="Wang Z.W."/>
            <person name="Zhao X."/>
            <person name="Zhong W.Y."/>
            <person name="Ma X.K."/>
            <person name="Ma L."/>
            <person name="Huang J."/>
            <person name="Chen G.Z."/>
            <person name="Huang M.Z."/>
            <person name="Huang L."/>
            <person name="Peng D.H."/>
            <person name="Luo Y.B."/>
            <person name="Zou S.Q."/>
            <person name="Chen S.P."/>
            <person name="Lan S."/>
            <person name="Tsai W.C."/>
            <person name="Van de Peer Y."/>
            <person name="Liu Z.J."/>
        </authorList>
    </citation>
    <scope>NUCLEOTIDE SEQUENCE [LARGE SCALE GENOMIC DNA]</scope>
    <source>
        <strain evidence="1">Lor288</strain>
    </source>
</reference>
<keyword evidence="1" id="KW-0808">Transferase</keyword>
<dbReference type="EMBL" id="JBBWWR010000007">
    <property type="protein sequence ID" value="KAK8963997.1"/>
    <property type="molecule type" value="Genomic_DNA"/>
</dbReference>
<keyword evidence="1" id="KW-0418">Kinase</keyword>
<dbReference type="GO" id="GO:0016301">
    <property type="term" value="F:kinase activity"/>
    <property type="evidence" value="ECO:0007669"/>
    <property type="project" value="UniProtKB-KW"/>
</dbReference>
<dbReference type="Proteomes" id="UP001412067">
    <property type="component" value="Unassembled WGS sequence"/>
</dbReference>
<comment type="caution">
    <text evidence="1">The sequence shown here is derived from an EMBL/GenBank/DDBJ whole genome shotgun (WGS) entry which is preliminary data.</text>
</comment>
<proteinExistence type="predicted"/>
<accession>A0ABR2MJF7</accession>
<evidence type="ECO:0000313" key="2">
    <source>
        <dbReference type="Proteomes" id="UP001412067"/>
    </source>
</evidence>
<evidence type="ECO:0000313" key="1">
    <source>
        <dbReference type="EMBL" id="KAK8963997.1"/>
    </source>
</evidence>
<name>A0ABR2MJF7_9ASPA</name>